<comment type="similarity">
    <text evidence="1">Belongs to the enoyl-CoA hydratase/isomerase family.</text>
</comment>
<dbReference type="Proteomes" id="UP000647339">
    <property type="component" value="Unassembled WGS sequence"/>
</dbReference>
<dbReference type="RefSeq" id="WP_137400765.1">
    <property type="nucleotide sequence ID" value="NZ_BMIU01000002.1"/>
</dbReference>
<dbReference type="InterPro" id="IPR014748">
    <property type="entry name" value="Enoyl-CoA_hydra_C"/>
</dbReference>
<proteinExistence type="inferred from homology"/>
<dbReference type="PANTHER" id="PTHR43459">
    <property type="entry name" value="ENOYL-COA HYDRATASE"/>
    <property type="match status" value="1"/>
</dbReference>
<accession>A0ABQ1UJ97</accession>
<name>A0ABQ1UJ97_9BACT</name>
<dbReference type="Pfam" id="PF00378">
    <property type="entry name" value="ECH_1"/>
    <property type="match status" value="1"/>
</dbReference>
<dbReference type="PANTHER" id="PTHR43459:SF1">
    <property type="entry name" value="EG:BACN32G11.4 PROTEIN"/>
    <property type="match status" value="1"/>
</dbReference>
<comment type="caution">
    <text evidence="2">The sequence shown here is derived from an EMBL/GenBank/DDBJ whole genome shotgun (WGS) entry which is preliminary data.</text>
</comment>
<reference evidence="3" key="1">
    <citation type="journal article" date="2019" name="Int. J. Syst. Evol. Microbiol.">
        <title>The Global Catalogue of Microorganisms (GCM) 10K type strain sequencing project: providing services to taxonomists for standard genome sequencing and annotation.</title>
        <authorList>
            <consortium name="The Broad Institute Genomics Platform"/>
            <consortium name="The Broad Institute Genome Sequencing Center for Infectious Disease"/>
            <person name="Wu L."/>
            <person name="Ma J."/>
        </authorList>
    </citation>
    <scope>NUCLEOTIDE SEQUENCE [LARGE SCALE GENOMIC DNA]</scope>
    <source>
        <strain evidence="3">CGMCC 1.15407</strain>
    </source>
</reference>
<evidence type="ECO:0000313" key="2">
    <source>
        <dbReference type="EMBL" id="GGF19429.1"/>
    </source>
</evidence>
<dbReference type="SUPFAM" id="SSF52096">
    <property type="entry name" value="ClpP/crotonase"/>
    <property type="match status" value="1"/>
</dbReference>
<protein>
    <submittedName>
        <fullName evidence="2">Enoyl-CoA hydratase</fullName>
    </submittedName>
</protein>
<evidence type="ECO:0000256" key="1">
    <source>
        <dbReference type="ARBA" id="ARBA00005254"/>
    </source>
</evidence>
<dbReference type="Gene3D" id="3.90.226.10">
    <property type="entry name" value="2-enoyl-CoA Hydratase, Chain A, domain 1"/>
    <property type="match status" value="1"/>
</dbReference>
<keyword evidence="3" id="KW-1185">Reference proteome</keyword>
<sequence length="259" mass="28663">MTYRFVTYKLHTHWVEIAINRPEVYNALNKGVLKELKAAFGHAEENTKVKCIVFTGGGKAFCSGQDLKAVGESLDNIPFKEIIRDYYNPLILLMRRIGKPIICKLNGVAAGAGCSLALAADVIIASKDAYLAEIFAHIGLVMDAGSNYFLPKRVGYPMAFELATTGRKVYAEEAEKLGLVNKAVELGNLDEVVAQYVEVYVHSSANALGMIKEMLNKADGMSLDDVLEMEATYQEKAGNHRDFKEGVTSFLEKRRPQFE</sequence>
<organism evidence="2 3">
    <name type="scientific">Echinicola rosea</name>
    <dbReference type="NCBI Taxonomy" id="1807691"/>
    <lineage>
        <taxon>Bacteria</taxon>
        <taxon>Pseudomonadati</taxon>
        <taxon>Bacteroidota</taxon>
        <taxon>Cytophagia</taxon>
        <taxon>Cytophagales</taxon>
        <taxon>Cyclobacteriaceae</taxon>
        <taxon>Echinicola</taxon>
    </lineage>
</organism>
<gene>
    <name evidence="2" type="ORF">GCM10011339_04320</name>
</gene>
<dbReference type="InterPro" id="IPR001753">
    <property type="entry name" value="Enoyl-CoA_hydra/iso"/>
</dbReference>
<dbReference type="CDD" id="cd06558">
    <property type="entry name" value="crotonase-like"/>
    <property type="match status" value="1"/>
</dbReference>
<dbReference type="InterPro" id="IPR029045">
    <property type="entry name" value="ClpP/crotonase-like_dom_sf"/>
</dbReference>
<dbReference type="Gene3D" id="1.10.12.10">
    <property type="entry name" value="Lyase 2-enoyl-coa Hydratase, Chain A, domain 2"/>
    <property type="match status" value="1"/>
</dbReference>
<evidence type="ECO:0000313" key="3">
    <source>
        <dbReference type="Proteomes" id="UP000647339"/>
    </source>
</evidence>
<dbReference type="EMBL" id="BMIU01000002">
    <property type="protein sequence ID" value="GGF19429.1"/>
    <property type="molecule type" value="Genomic_DNA"/>
</dbReference>